<organism evidence="2 3">
    <name type="scientific">Limnothrix redekei LRLZ20PSL1</name>
    <dbReference type="NCBI Taxonomy" id="3112953"/>
    <lineage>
        <taxon>Bacteria</taxon>
        <taxon>Bacillati</taxon>
        <taxon>Cyanobacteriota</taxon>
        <taxon>Cyanophyceae</taxon>
        <taxon>Pseudanabaenales</taxon>
        <taxon>Pseudanabaenaceae</taxon>
        <taxon>Limnothrix</taxon>
    </lineage>
</organism>
<proteinExistence type="predicted"/>
<evidence type="ECO:0000313" key="2">
    <source>
        <dbReference type="EMBL" id="MFG3817219.1"/>
    </source>
</evidence>
<comment type="caution">
    <text evidence="2">The sequence shown here is derived from an EMBL/GenBank/DDBJ whole genome shotgun (WGS) entry which is preliminary data.</text>
</comment>
<accession>A0ABW7C7R3</accession>
<name>A0ABW7C7R3_9CYAN</name>
<keyword evidence="3" id="KW-1185">Reference proteome</keyword>
<gene>
    <name evidence="2" type="ORF">VPK24_06180</name>
</gene>
<dbReference type="Proteomes" id="UP001604335">
    <property type="component" value="Unassembled WGS sequence"/>
</dbReference>
<sequence>MTQILQPTRRGDRSPILKGTPELPLQSRNPDGILGNAQIS</sequence>
<evidence type="ECO:0000256" key="1">
    <source>
        <dbReference type="SAM" id="MobiDB-lite"/>
    </source>
</evidence>
<evidence type="ECO:0000313" key="3">
    <source>
        <dbReference type="Proteomes" id="UP001604335"/>
    </source>
</evidence>
<dbReference type="EMBL" id="JAZAQF010000030">
    <property type="protein sequence ID" value="MFG3817219.1"/>
    <property type="molecule type" value="Genomic_DNA"/>
</dbReference>
<feature type="region of interest" description="Disordered" evidence="1">
    <location>
        <begin position="1"/>
        <end position="40"/>
    </location>
</feature>
<dbReference type="RefSeq" id="WP_255508925.1">
    <property type="nucleotide sequence ID" value="NZ_JAZAQF010000030.1"/>
</dbReference>
<protein>
    <submittedName>
        <fullName evidence="2">Uncharacterized protein</fullName>
    </submittedName>
</protein>
<reference evidence="3" key="1">
    <citation type="journal article" date="2024" name="Algal Res.">
        <title>Biochemical, toxicological and genomic investigation of a high-biomass producing Limnothrix strain isolated from Italian shallow drinking water reservoir.</title>
        <authorList>
            <person name="Simonazzi M."/>
            <person name="Shishido T.K."/>
            <person name="Delbaje E."/>
            <person name="Wahlsten M."/>
            <person name="Fewer D.P."/>
            <person name="Sivonen K."/>
            <person name="Pezzolesi L."/>
            <person name="Pistocchi R."/>
        </authorList>
    </citation>
    <scope>NUCLEOTIDE SEQUENCE [LARGE SCALE GENOMIC DNA]</scope>
    <source>
        <strain evidence="3">LRLZ20PSL1</strain>
    </source>
</reference>